<keyword evidence="3" id="KW-1185">Reference proteome</keyword>
<evidence type="ECO:0000313" key="3">
    <source>
        <dbReference type="Proteomes" id="UP001519535"/>
    </source>
</evidence>
<gene>
    <name evidence="2" type="ORF">KIH27_01945</name>
</gene>
<organism evidence="2 3">
    <name type="scientific">Mycolicibacter acidiphilus</name>
    <dbReference type="NCBI Taxonomy" id="2835306"/>
    <lineage>
        <taxon>Bacteria</taxon>
        <taxon>Bacillati</taxon>
        <taxon>Actinomycetota</taxon>
        <taxon>Actinomycetes</taxon>
        <taxon>Mycobacteriales</taxon>
        <taxon>Mycobacteriaceae</taxon>
        <taxon>Mycolicibacter</taxon>
    </lineage>
</organism>
<reference evidence="2 3" key="1">
    <citation type="submission" date="2021-05" db="EMBL/GenBank/DDBJ databases">
        <title>Mycobacterium acidophilum sp. nov., an extremely acid-tolerant member of the genus Mycobacterium.</title>
        <authorList>
            <person name="Xia J."/>
        </authorList>
    </citation>
    <scope>NUCLEOTIDE SEQUENCE [LARGE SCALE GENOMIC DNA]</scope>
    <source>
        <strain evidence="2 3">M1</strain>
    </source>
</reference>
<dbReference type="Proteomes" id="UP001519535">
    <property type="component" value="Unassembled WGS sequence"/>
</dbReference>
<name>A0ABS5REF5_9MYCO</name>
<dbReference type="EMBL" id="JAHCLR010000003">
    <property type="protein sequence ID" value="MBS9532347.1"/>
    <property type="molecule type" value="Genomic_DNA"/>
</dbReference>
<evidence type="ECO:0000313" key="2">
    <source>
        <dbReference type="EMBL" id="MBS9532347.1"/>
    </source>
</evidence>
<comment type="caution">
    <text evidence="2">The sequence shown here is derived from an EMBL/GenBank/DDBJ whole genome shotgun (WGS) entry which is preliminary data.</text>
</comment>
<sequence length="95" mass="10448">MESPETPRFRGISRLLARRVSVAAWLEVALWLSFGYVVAGVGWLFIHPDSVERIQLQAQQQFGIPPDSIYELATVAEVTVLWPVVLLLPSGACGA</sequence>
<dbReference type="RefSeq" id="WP_214091234.1">
    <property type="nucleotide sequence ID" value="NZ_JAHCLR010000003.1"/>
</dbReference>
<feature type="transmembrane region" description="Helical" evidence="1">
    <location>
        <begin position="20"/>
        <end position="46"/>
    </location>
</feature>
<protein>
    <submittedName>
        <fullName evidence="2">Uncharacterized protein</fullName>
    </submittedName>
</protein>
<keyword evidence="1" id="KW-1133">Transmembrane helix</keyword>
<evidence type="ECO:0000256" key="1">
    <source>
        <dbReference type="SAM" id="Phobius"/>
    </source>
</evidence>
<keyword evidence="1" id="KW-0812">Transmembrane</keyword>
<accession>A0ABS5REF5</accession>
<keyword evidence="1" id="KW-0472">Membrane</keyword>
<proteinExistence type="predicted"/>